<dbReference type="Gene3D" id="1.20.58.1250">
    <property type="entry name" value="Tubulin Binding Cofactor C, N-terminal domain"/>
    <property type="match status" value="1"/>
</dbReference>
<accession>A0A7J7JJB3</accession>
<dbReference type="GO" id="GO:0007021">
    <property type="term" value="P:tubulin complex assembly"/>
    <property type="evidence" value="ECO:0007669"/>
    <property type="project" value="TreeGrafter"/>
</dbReference>
<dbReference type="InterPro" id="IPR027684">
    <property type="entry name" value="TBCC"/>
</dbReference>
<evidence type="ECO:0000256" key="5">
    <source>
        <dbReference type="ARBA" id="ARBA00023186"/>
    </source>
</evidence>
<dbReference type="SMART" id="SM00673">
    <property type="entry name" value="CARP"/>
    <property type="match status" value="1"/>
</dbReference>
<comment type="subunit">
    <text evidence="6">Supercomplex made of cofactors A to E. Cofactors A and D function by capturing and stabilizing tubulin in a quasi-native conformation. Cofactor E binds to the cofactor D-tubulin complex; interaction with cofactor C then causes the release of tubulin polypeptides that are committed to the native state.</text>
</comment>
<dbReference type="InterPro" id="IPR038397">
    <property type="entry name" value="TBCC_N_sf"/>
</dbReference>
<dbReference type="Gene3D" id="2.160.20.70">
    <property type="match status" value="1"/>
</dbReference>
<dbReference type="GO" id="GO:0007023">
    <property type="term" value="P:post-chaperonin tubulin folding pathway"/>
    <property type="evidence" value="ECO:0007669"/>
    <property type="project" value="InterPro"/>
</dbReference>
<dbReference type="Pfam" id="PF16752">
    <property type="entry name" value="TBCC_N"/>
    <property type="match status" value="1"/>
</dbReference>
<dbReference type="PANTHER" id="PTHR15139:SF0">
    <property type="entry name" value="TUBULIN-SPECIFIC CHAPERONE C"/>
    <property type="match status" value="1"/>
</dbReference>
<proteinExistence type="inferred from homology"/>
<keyword evidence="9" id="KW-1185">Reference proteome</keyword>
<evidence type="ECO:0000256" key="2">
    <source>
        <dbReference type="ARBA" id="ARBA00008848"/>
    </source>
</evidence>
<dbReference type="InterPro" id="IPR012945">
    <property type="entry name" value="Tubulin-bd_cofactor_C_dom"/>
</dbReference>
<feature type="domain" description="C-CAP/cofactor C-like" evidence="7">
    <location>
        <begin position="204"/>
        <end position="364"/>
    </location>
</feature>
<evidence type="ECO:0000313" key="8">
    <source>
        <dbReference type="EMBL" id="KAF6025468.1"/>
    </source>
</evidence>
<evidence type="ECO:0000256" key="3">
    <source>
        <dbReference type="ARBA" id="ARBA00022490"/>
    </source>
</evidence>
<dbReference type="InterPro" id="IPR006599">
    <property type="entry name" value="CARP_motif"/>
</dbReference>
<dbReference type="OrthoDB" id="194775at2759"/>
<evidence type="ECO:0000256" key="6">
    <source>
        <dbReference type="ARBA" id="ARBA00026055"/>
    </source>
</evidence>
<name>A0A7J7JJB3_BUGNE</name>
<keyword evidence="5" id="KW-0143">Chaperone</keyword>
<dbReference type="InterPro" id="IPR031925">
    <property type="entry name" value="TBCC_N"/>
</dbReference>
<dbReference type="GO" id="GO:0015631">
    <property type="term" value="F:tubulin binding"/>
    <property type="evidence" value="ECO:0007669"/>
    <property type="project" value="InterPro"/>
</dbReference>
<comment type="similarity">
    <text evidence="2">Belongs to the TBCC family.</text>
</comment>
<sequence length="388" mass="43812">MSCACRLRQVTFLKFTASRVSKNNSINMASPSVNKLADDNHSKSQYFSESETLQGHFDSHEIVYEDKKALVGKRLQEREEERLKLASKRKEENEQSASQTENLTFFMKTLTSNVCLIKEGLALASQIPKENLNVHFDSLSVKLGETQKFVTDSAIFLSSYDLAQKQLQLNDLQVEIATCRDKLMPKKKFAFKNKKKPVDSEKVPTAVSSQGNASNVTHPMSIQSKYDIAVNEHRIRNVCDQTILVTADTIADKDVIISSANNCTIKIKGVPTAMHITDLVDCTVLCGPCSRNCTLVLACQQLRIHESSTCTFFIHVTSKAIVEDSKDLKFAPYQLSYDDLDSHYETSGLNCLINNWYDVDDFNWLVKDKQSPNWSILPEEQRSSHTFD</sequence>
<evidence type="ECO:0000256" key="1">
    <source>
        <dbReference type="ARBA" id="ARBA00004496"/>
    </source>
</evidence>
<dbReference type="PANTHER" id="PTHR15139">
    <property type="entry name" value="TUBULIN FOLDING COFACTOR C"/>
    <property type="match status" value="1"/>
</dbReference>
<evidence type="ECO:0000313" key="9">
    <source>
        <dbReference type="Proteomes" id="UP000593567"/>
    </source>
</evidence>
<evidence type="ECO:0000259" key="7">
    <source>
        <dbReference type="PROSITE" id="PS51329"/>
    </source>
</evidence>
<dbReference type="Proteomes" id="UP000593567">
    <property type="component" value="Unassembled WGS sequence"/>
</dbReference>
<reference evidence="8" key="1">
    <citation type="submission" date="2020-06" db="EMBL/GenBank/DDBJ databases">
        <title>Draft genome of Bugula neritina, a colonial animal packing powerful symbionts and potential medicines.</title>
        <authorList>
            <person name="Rayko M."/>
        </authorList>
    </citation>
    <scope>NUCLEOTIDE SEQUENCE [LARGE SCALE GENOMIC DNA]</scope>
    <source>
        <strain evidence="8">Kwan_BN1</strain>
    </source>
</reference>
<protein>
    <submittedName>
        <fullName evidence="8">TBCC</fullName>
    </submittedName>
</protein>
<dbReference type="AlphaFoldDB" id="A0A7J7JJB3"/>
<keyword evidence="4" id="KW-0007">Acetylation</keyword>
<comment type="caution">
    <text evidence="8">The sequence shown here is derived from an EMBL/GenBank/DDBJ whole genome shotgun (WGS) entry which is preliminary data.</text>
</comment>
<evidence type="ECO:0000256" key="4">
    <source>
        <dbReference type="ARBA" id="ARBA00022990"/>
    </source>
</evidence>
<dbReference type="InterPro" id="IPR016098">
    <property type="entry name" value="CAP/MinC_C"/>
</dbReference>
<dbReference type="PROSITE" id="PS51329">
    <property type="entry name" value="C_CAP_COFACTOR_C"/>
    <property type="match status" value="1"/>
</dbReference>
<dbReference type="EMBL" id="VXIV02002457">
    <property type="protein sequence ID" value="KAF6025468.1"/>
    <property type="molecule type" value="Genomic_DNA"/>
</dbReference>
<organism evidence="8 9">
    <name type="scientific">Bugula neritina</name>
    <name type="common">Brown bryozoan</name>
    <name type="synonym">Sertularia neritina</name>
    <dbReference type="NCBI Taxonomy" id="10212"/>
    <lineage>
        <taxon>Eukaryota</taxon>
        <taxon>Metazoa</taxon>
        <taxon>Spiralia</taxon>
        <taxon>Lophotrochozoa</taxon>
        <taxon>Bryozoa</taxon>
        <taxon>Gymnolaemata</taxon>
        <taxon>Cheilostomatida</taxon>
        <taxon>Flustrina</taxon>
        <taxon>Buguloidea</taxon>
        <taxon>Bugulidae</taxon>
        <taxon>Bugula</taxon>
    </lineage>
</organism>
<comment type="subcellular location">
    <subcellularLocation>
        <location evidence="1">Cytoplasm</location>
    </subcellularLocation>
</comment>
<dbReference type="GO" id="GO:0005737">
    <property type="term" value="C:cytoplasm"/>
    <property type="evidence" value="ECO:0007669"/>
    <property type="project" value="UniProtKB-SubCell"/>
</dbReference>
<dbReference type="InterPro" id="IPR017901">
    <property type="entry name" value="C-CAP_CF_C-like"/>
</dbReference>
<keyword evidence="3" id="KW-0963">Cytoplasm</keyword>
<dbReference type="Pfam" id="PF07986">
    <property type="entry name" value="TBCC"/>
    <property type="match status" value="1"/>
</dbReference>
<gene>
    <name evidence="8" type="ORF">EB796_016221</name>
</gene>